<organism evidence="2 3">
    <name type="scientific">Flavihumibacter solisilvae</name>
    <dbReference type="NCBI Taxonomy" id="1349421"/>
    <lineage>
        <taxon>Bacteria</taxon>
        <taxon>Pseudomonadati</taxon>
        <taxon>Bacteroidota</taxon>
        <taxon>Chitinophagia</taxon>
        <taxon>Chitinophagales</taxon>
        <taxon>Chitinophagaceae</taxon>
        <taxon>Flavihumibacter</taxon>
    </lineage>
</organism>
<dbReference type="OrthoDB" id="5343971at2"/>
<accession>A0A0C1IK19</accession>
<gene>
    <name evidence="2" type="ORF">OI18_10330</name>
</gene>
<dbReference type="Proteomes" id="UP000031408">
    <property type="component" value="Unassembled WGS sequence"/>
</dbReference>
<evidence type="ECO:0000313" key="3">
    <source>
        <dbReference type="Proteomes" id="UP000031408"/>
    </source>
</evidence>
<evidence type="ECO:0000313" key="2">
    <source>
        <dbReference type="EMBL" id="KIC94510.1"/>
    </source>
</evidence>
<keyword evidence="1" id="KW-0732">Signal</keyword>
<dbReference type="EMBL" id="JSVC01000011">
    <property type="protein sequence ID" value="KIC94510.1"/>
    <property type="molecule type" value="Genomic_DNA"/>
</dbReference>
<dbReference type="InterPro" id="IPR011008">
    <property type="entry name" value="Dimeric_a/b-barrel"/>
</dbReference>
<dbReference type="Gene3D" id="3.30.70.100">
    <property type="match status" value="1"/>
</dbReference>
<comment type="caution">
    <text evidence="2">The sequence shown here is derived from an EMBL/GenBank/DDBJ whole genome shotgun (WGS) entry which is preliminary data.</text>
</comment>
<dbReference type="AlphaFoldDB" id="A0A0C1IK19"/>
<dbReference type="InterPro" id="IPR009799">
    <property type="entry name" value="EthD_dom"/>
</dbReference>
<proteinExistence type="predicted"/>
<dbReference type="PROSITE" id="PS51257">
    <property type="entry name" value="PROKAR_LIPOPROTEIN"/>
    <property type="match status" value="1"/>
</dbReference>
<dbReference type="GO" id="GO:0016491">
    <property type="term" value="F:oxidoreductase activity"/>
    <property type="evidence" value="ECO:0007669"/>
    <property type="project" value="InterPro"/>
</dbReference>
<name>A0A0C1IK19_9BACT</name>
<evidence type="ECO:0000256" key="1">
    <source>
        <dbReference type="SAM" id="SignalP"/>
    </source>
</evidence>
<dbReference type="STRING" id="1349421.OI18_10330"/>
<sequence length="144" mass="16285">MATKLNFFLLIFAFTALTSCKSSQTKNSSATEIGMFKVSILYPNGEDKTFDMDYYEKKHMPMVAGFLGKNLKFYEITKGIAGRSPNDKVPFVAIGYFYIKDVAEYNKAIAQNRDAVISDFKNYTNIQPVVQISEVKQVGYLDVK</sequence>
<protein>
    <submittedName>
        <fullName evidence="2">Ethyl tert-butyl ether degradation protein EthD</fullName>
    </submittedName>
</protein>
<dbReference type="PANTHER" id="PTHR40260:SF2">
    <property type="entry name" value="BLR8190 PROTEIN"/>
    <property type="match status" value="1"/>
</dbReference>
<feature type="signal peptide" evidence="1">
    <location>
        <begin position="1"/>
        <end position="18"/>
    </location>
</feature>
<keyword evidence="3" id="KW-1185">Reference proteome</keyword>
<dbReference type="PANTHER" id="PTHR40260">
    <property type="entry name" value="BLR8190 PROTEIN"/>
    <property type="match status" value="1"/>
</dbReference>
<reference evidence="2 3" key="1">
    <citation type="submission" date="2014-11" db="EMBL/GenBank/DDBJ databases">
        <title>Genome sequence of Flavihumibacter solisilvae 3-3.</title>
        <authorList>
            <person name="Zhou G."/>
            <person name="Li M."/>
            <person name="Wang G."/>
        </authorList>
    </citation>
    <scope>NUCLEOTIDE SEQUENCE [LARGE SCALE GENOMIC DNA]</scope>
    <source>
        <strain evidence="2 3">3-3</strain>
    </source>
</reference>
<dbReference type="RefSeq" id="WP_039139663.1">
    <property type="nucleotide sequence ID" value="NZ_JSVC01000011.1"/>
</dbReference>
<feature type="chain" id="PRO_5002134186" evidence="1">
    <location>
        <begin position="19"/>
        <end position="144"/>
    </location>
</feature>
<dbReference type="NCBIfam" id="TIGR02118">
    <property type="entry name" value="EthD family reductase"/>
    <property type="match status" value="1"/>
</dbReference>
<dbReference type="SUPFAM" id="SSF54909">
    <property type="entry name" value="Dimeric alpha+beta barrel"/>
    <property type="match status" value="1"/>
</dbReference>